<protein>
    <submittedName>
        <fullName evidence="5">Retrovirus-related Pol polyprotein from type-1 retrotransposable element R2</fullName>
    </submittedName>
</protein>
<gene>
    <name evidence="5" type="ORF">TNCT_717421</name>
</gene>
<dbReference type="EMBL" id="BMAO01031600">
    <property type="protein sequence ID" value="GFQ76245.1"/>
    <property type="molecule type" value="Genomic_DNA"/>
</dbReference>
<sequence length="639" mass="72312">MCCPVSGCSHSFTTKKWFTTNTSIKRHLTSFHRRPNLFVQYWCSSCRKRIVQPARHRCLKGASLVTRSSQGTWECEDCQFKASTKVGLDNHRKTHRREAAVLELPQLTVPETSSKKAKKKKARMAPLSSGDPGSARLAPPASPLAADPRVLIKTKMLLRVALTWPFLRYSRALSKHSTLCWRWMRSVAHCHTSRRLLTTWLWWCKNTSTCPVLHKTKTQQRQTARRTSRTLKQCSAIIDGTDVWEHAKTDVIEQSQNPPTRPPVVEALAREFVLECLKSCENTAPGPDLISYKHWREVDPNCVVLTKLFNVCLKLADVPKRWKLSNTILIQKKNEPASITDWRPISLSDTAYKLFSKCLARKLSDWCETFEVMSPAQKGFSPFDGVIEHNFLLSEHLEAARRDKCERFVAWLDIANAFGSIPHGVILSALRNCGVDQDFARLVQNIYTEAATQVLTNDGPTLPIHLRSGVKQGCPLSGILFNLSIDVVLQEVQSDQESRAILAFADDIVLLAKSQVDLQALLDKACARLQDLKLEKNFSDANEALRLADCIAKSHLAQWQKLDALKTFFFPSLSFAMRTDQLDKTAWSEVTNLSVVRLKTSSPCHKMLQPLPFCKQEKGWLLRPSAAEDSDFLLGRYCL</sequence>
<evidence type="ECO:0000256" key="2">
    <source>
        <dbReference type="SAM" id="MobiDB-lite"/>
    </source>
</evidence>
<dbReference type="InterPro" id="IPR013087">
    <property type="entry name" value="Znf_C2H2_type"/>
</dbReference>
<dbReference type="GO" id="GO:0071897">
    <property type="term" value="P:DNA biosynthetic process"/>
    <property type="evidence" value="ECO:0007669"/>
    <property type="project" value="UniProtKB-ARBA"/>
</dbReference>
<keyword evidence="1" id="KW-0863">Zinc-finger</keyword>
<keyword evidence="1" id="KW-0862">Zinc</keyword>
<dbReference type="OrthoDB" id="410104at2759"/>
<dbReference type="CDD" id="cd01650">
    <property type="entry name" value="RT_nLTR_like"/>
    <property type="match status" value="1"/>
</dbReference>
<keyword evidence="1" id="KW-0479">Metal-binding</keyword>
<dbReference type="Pfam" id="PF00078">
    <property type="entry name" value="RVT_1"/>
    <property type="match status" value="1"/>
</dbReference>
<evidence type="ECO:0000313" key="6">
    <source>
        <dbReference type="Proteomes" id="UP000887116"/>
    </source>
</evidence>
<dbReference type="PANTHER" id="PTHR19446">
    <property type="entry name" value="REVERSE TRANSCRIPTASES"/>
    <property type="match status" value="1"/>
</dbReference>
<dbReference type="AlphaFoldDB" id="A0A8X6IFG1"/>
<accession>A0A8X6IFG1</accession>
<dbReference type="PROSITE" id="PS50878">
    <property type="entry name" value="RT_POL"/>
    <property type="match status" value="1"/>
</dbReference>
<dbReference type="InterPro" id="IPR043502">
    <property type="entry name" value="DNA/RNA_pol_sf"/>
</dbReference>
<comment type="caution">
    <text evidence="5">The sequence shown here is derived from an EMBL/GenBank/DDBJ whole genome shotgun (WGS) entry which is preliminary data.</text>
</comment>
<evidence type="ECO:0000313" key="5">
    <source>
        <dbReference type="EMBL" id="GFQ76245.1"/>
    </source>
</evidence>
<feature type="region of interest" description="Disordered" evidence="2">
    <location>
        <begin position="111"/>
        <end position="141"/>
    </location>
</feature>
<dbReference type="Proteomes" id="UP000887116">
    <property type="component" value="Unassembled WGS sequence"/>
</dbReference>
<organism evidence="5 6">
    <name type="scientific">Trichonephila clavata</name>
    <name type="common">Joro spider</name>
    <name type="synonym">Nephila clavata</name>
    <dbReference type="NCBI Taxonomy" id="2740835"/>
    <lineage>
        <taxon>Eukaryota</taxon>
        <taxon>Metazoa</taxon>
        <taxon>Ecdysozoa</taxon>
        <taxon>Arthropoda</taxon>
        <taxon>Chelicerata</taxon>
        <taxon>Arachnida</taxon>
        <taxon>Araneae</taxon>
        <taxon>Araneomorphae</taxon>
        <taxon>Entelegynae</taxon>
        <taxon>Araneoidea</taxon>
        <taxon>Nephilidae</taxon>
        <taxon>Trichonephila</taxon>
    </lineage>
</organism>
<evidence type="ECO:0000259" key="4">
    <source>
        <dbReference type="PROSITE" id="PS50878"/>
    </source>
</evidence>
<proteinExistence type="predicted"/>
<feature type="domain" description="C2H2-type" evidence="3">
    <location>
        <begin position="73"/>
        <end position="100"/>
    </location>
</feature>
<dbReference type="InterPro" id="IPR000477">
    <property type="entry name" value="RT_dom"/>
</dbReference>
<evidence type="ECO:0000259" key="3">
    <source>
        <dbReference type="PROSITE" id="PS50157"/>
    </source>
</evidence>
<dbReference type="PROSITE" id="PS50157">
    <property type="entry name" value="ZINC_FINGER_C2H2_2"/>
    <property type="match status" value="1"/>
</dbReference>
<dbReference type="SUPFAM" id="SSF56672">
    <property type="entry name" value="DNA/RNA polymerases"/>
    <property type="match status" value="1"/>
</dbReference>
<feature type="compositionally biased region" description="Low complexity" evidence="2">
    <location>
        <begin position="132"/>
        <end position="141"/>
    </location>
</feature>
<name>A0A8X6IFG1_TRICU</name>
<keyword evidence="6" id="KW-1185">Reference proteome</keyword>
<feature type="domain" description="Reverse transcriptase" evidence="4">
    <location>
        <begin position="311"/>
        <end position="564"/>
    </location>
</feature>
<evidence type="ECO:0000256" key="1">
    <source>
        <dbReference type="PROSITE-ProRule" id="PRU00042"/>
    </source>
</evidence>
<dbReference type="SMART" id="SM00355">
    <property type="entry name" value="ZnF_C2H2"/>
    <property type="match status" value="2"/>
</dbReference>
<reference evidence="5" key="1">
    <citation type="submission" date="2020-07" db="EMBL/GenBank/DDBJ databases">
        <title>Multicomponent nature underlies the extraordinary mechanical properties of spider dragline silk.</title>
        <authorList>
            <person name="Kono N."/>
            <person name="Nakamura H."/>
            <person name="Mori M."/>
            <person name="Yoshida Y."/>
            <person name="Ohtoshi R."/>
            <person name="Malay A.D."/>
            <person name="Moran D.A.P."/>
            <person name="Tomita M."/>
            <person name="Numata K."/>
            <person name="Arakawa K."/>
        </authorList>
    </citation>
    <scope>NUCLEOTIDE SEQUENCE</scope>
</reference>
<dbReference type="GO" id="GO:0008270">
    <property type="term" value="F:zinc ion binding"/>
    <property type="evidence" value="ECO:0007669"/>
    <property type="project" value="UniProtKB-KW"/>
</dbReference>